<evidence type="ECO:0000259" key="6">
    <source>
        <dbReference type="PROSITE" id="PS50002"/>
    </source>
</evidence>
<evidence type="ECO:0000256" key="2">
    <source>
        <dbReference type="ARBA" id="ARBA00022443"/>
    </source>
</evidence>
<evidence type="ECO:0000256" key="4">
    <source>
        <dbReference type="PROSITE-ProRule" id="PRU00192"/>
    </source>
</evidence>
<dbReference type="PANTHER" id="PTHR47174:SF3">
    <property type="entry name" value="BRIDGING INTEGRATOR 3"/>
    <property type="match status" value="1"/>
</dbReference>
<gene>
    <name evidence="7" type="ORF">A1Q1_00121</name>
</gene>
<protein>
    <submittedName>
        <fullName evidence="7">Actin filament organization-related protein</fullName>
    </submittedName>
</protein>
<dbReference type="GeneID" id="25983635"/>
<dbReference type="Pfam" id="PF14604">
    <property type="entry name" value="SH3_9"/>
    <property type="match status" value="1"/>
</dbReference>
<dbReference type="GO" id="GO:0005737">
    <property type="term" value="C:cytoplasm"/>
    <property type="evidence" value="ECO:0007669"/>
    <property type="project" value="UniProtKB-SubCell"/>
</dbReference>
<dbReference type="AlphaFoldDB" id="J8TSB5"/>
<dbReference type="InterPro" id="IPR046982">
    <property type="entry name" value="BIN3/RVS161-like"/>
</dbReference>
<dbReference type="GO" id="GO:0015629">
    <property type="term" value="C:actin cytoskeleton"/>
    <property type="evidence" value="ECO:0007669"/>
    <property type="project" value="TreeGrafter"/>
</dbReference>
<dbReference type="PANTHER" id="PTHR47174">
    <property type="entry name" value="BRIDGING INTEGRATOR 3"/>
    <property type="match status" value="1"/>
</dbReference>
<evidence type="ECO:0000313" key="8">
    <source>
        <dbReference type="Proteomes" id="UP000002748"/>
    </source>
</evidence>
<comment type="subcellular location">
    <subcellularLocation>
        <location evidence="1">Cytoplasm</location>
    </subcellularLocation>
</comment>
<dbReference type="EMBL" id="ALBS01000009">
    <property type="protein sequence ID" value="EJT53114.1"/>
    <property type="molecule type" value="Genomic_DNA"/>
</dbReference>
<dbReference type="PROSITE" id="PS50002">
    <property type="entry name" value="SH3"/>
    <property type="match status" value="1"/>
</dbReference>
<dbReference type="CDD" id="cd00174">
    <property type="entry name" value="SH3"/>
    <property type="match status" value="1"/>
</dbReference>
<dbReference type="SUPFAM" id="SSF50044">
    <property type="entry name" value="SH3-domain"/>
    <property type="match status" value="1"/>
</dbReference>
<evidence type="ECO:0000256" key="5">
    <source>
        <dbReference type="SAM" id="MobiDB-lite"/>
    </source>
</evidence>
<dbReference type="PRINTS" id="PR00452">
    <property type="entry name" value="SH3DOMAIN"/>
</dbReference>
<accession>J8TSB5</accession>
<evidence type="ECO:0000256" key="1">
    <source>
        <dbReference type="ARBA" id="ARBA00004496"/>
    </source>
</evidence>
<proteinExistence type="predicted"/>
<dbReference type="KEGG" id="tasa:A1Q1_00121"/>
<keyword evidence="3" id="KW-0963">Cytoplasm</keyword>
<name>J8TSB5_TRIAS</name>
<dbReference type="Proteomes" id="UP000002748">
    <property type="component" value="Unassembled WGS sequence"/>
</dbReference>
<organism evidence="7 8">
    <name type="scientific">Trichosporon asahii var. asahii (strain ATCC 90039 / CBS 2479 / JCM 2466 / KCTC 7840 / NBRC 103889/ NCYC 2677 / UAMH 7654)</name>
    <name type="common">Yeast</name>
    <dbReference type="NCBI Taxonomy" id="1186058"/>
    <lineage>
        <taxon>Eukaryota</taxon>
        <taxon>Fungi</taxon>
        <taxon>Dikarya</taxon>
        <taxon>Basidiomycota</taxon>
        <taxon>Agaricomycotina</taxon>
        <taxon>Tremellomycetes</taxon>
        <taxon>Trichosporonales</taxon>
        <taxon>Trichosporonaceae</taxon>
        <taxon>Trichosporon</taxon>
    </lineage>
</organism>
<keyword evidence="2 4" id="KW-0728">SH3 domain</keyword>
<comment type="caution">
    <text evidence="7">The sequence shown here is derived from an EMBL/GenBank/DDBJ whole genome shotgun (WGS) entry which is preliminary data.</text>
</comment>
<feature type="compositionally biased region" description="Polar residues" evidence="5">
    <location>
        <begin position="56"/>
        <end position="74"/>
    </location>
</feature>
<dbReference type="GO" id="GO:0097320">
    <property type="term" value="P:plasma membrane tubulation"/>
    <property type="evidence" value="ECO:0007669"/>
    <property type="project" value="TreeGrafter"/>
</dbReference>
<dbReference type="VEuPathDB" id="FungiDB:A1Q1_00121"/>
<dbReference type="GO" id="GO:0051666">
    <property type="term" value="P:actin cortical patch localization"/>
    <property type="evidence" value="ECO:0007669"/>
    <property type="project" value="InterPro"/>
</dbReference>
<dbReference type="RefSeq" id="XP_014184437.1">
    <property type="nucleotide sequence ID" value="XM_014328962.1"/>
</dbReference>
<reference evidence="7 8" key="1">
    <citation type="journal article" date="2012" name="Eukaryot. Cell">
        <title>Draft genome sequence of CBS 2479, the standard type strain of Trichosporon asahii.</title>
        <authorList>
            <person name="Yang R.Y."/>
            <person name="Li H.T."/>
            <person name="Zhu H."/>
            <person name="Zhou G.P."/>
            <person name="Wang M."/>
            <person name="Wang L."/>
        </authorList>
    </citation>
    <scope>NUCLEOTIDE SEQUENCE [LARGE SCALE GENOMIC DNA]</scope>
    <source>
        <strain evidence="8">ATCC 90039 / CBS 2479 / JCM 2466 / KCTC 7840 / NCYC 2677 / UAMH 7654</strain>
    </source>
</reference>
<dbReference type="GO" id="GO:0008289">
    <property type="term" value="F:lipid binding"/>
    <property type="evidence" value="ECO:0007669"/>
    <property type="project" value="TreeGrafter"/>
</dbReference>
<dbReference type="InterPro" id="IPR001452">
    <property type="entry name" value="SH3_domain"/>
</dbReference>
<evidence type="ECO:0000313" key="7">
    <source>
        <dbReference type="EMBL" id="EJT53114.1"/>
    </source>
</evidence>
<sequence>MVGFIIPIPGKVIDGVYDKGSQFVNSYKKQPVATDLSARQGSMDEKTPVPAPPTRKGSTSQPPAYTPSSRQPAQQPRGRSEDFGPQLLDHVLSSLALLQSLGQITPEAAKRAAAALGSDYDPHSVTLRETPRAPAASAVAPPPARRQNSASAEKRATALWDYGQNGDEDDLVFSAGDTIIIDEEENENWCRGRTIPKGRTVPLPKKGLFPANYVQRH</sequence>
<feature type="domain" description="SH3" evidence="6">
    <location>
        <begin position="151"/>
        <end position="217"/>
    </location>
</feature>
<feature type="region of interest" description="Disordered" evidence="5">
    <location>
        <begin position="34"/>
        <end position="84"/>
    </location>
</feature>
<evidence type="ECO:0000256" key="3">
    <source>
        <dbReference type="ARBA" id="ARBA00022490"/>
    </source>
</evidence>
<dbReference type="InterPro" id="IPR036028">
    <property type="entry name" value="SH3-like_dom_sf"/>
</dbReference>
<dbReference type="GO" id="GO:0006897">
    <property type="term" value="P:endocytosis"/>
    <property type="evidence" value="ECO:0007669"/>
    <property type="project" value="InterPro"/>
</dbReference>
<dbReference type="HOGENOM" id="CLU_1273054_0_0_1"/>
<dbReference type="SMART" id="SM00326">
    <property type="entry name" value="SH3"/>
    <property type="match status" value="1"/>
</dbReference>
<feature type="region of interest" description="Disordered" evidence="5">
    <location>
        <begin position="132"/>
        <end position="152"/>
    </location>
</feature>
<dbReference type="OrthoDB" id="5983572at2759"/>
<dbReference type="Gene3D" id="2.30.30.40">
    <property type="entry name" value="SH3 Domains"/>
    <property type="match status" value="1"/>
</dbReference>